<keyword evidence="2" id="KW-0808">Transferase</keyword>
<dbReference type="AlphaFoldDB" id="A0A5S3P6M9"/>
<dbReference type="Gene3D" id="3.40.630.30">
    <property type="match status" value="1"/>
</dbReference>
<dbReference type="Pfam" id="PF13527">
    <property type="entry name" value="Acetyltransf_9"/>
    <property type="match status" value="1"/>
</dbReference>
<accession>A0A5S3P6M9</accession>
<reference evidence="2 3" key="1">
    <citation type="submission" date="2019-05" db="EMBL/GenBank/DDBJ databases">
        <title>Erythrobacter marisflavi sp. nov., isolated from isolated from water of an estuary environment.</title>
        <authorList>
            <person name="Yoon J.-H."/>
        </authorList>
    </citation>
    <scope>NUCLEOTIDE SEQUENCE [LARGE SCALE GENOMIC DNA]</scope>
    <source>
        <strain evidence="2 3">KEM-5</strain>
    </source>
</reference>
<dbReference type="RefSeq" id="WP_138616835.1">
    <property type="nucleotide sequence ID" value="NZ_VCAO01000002.1"/>
</dbReference>
<dbReference type="GO" id="GO:0016747">
    <property type="term" value="F:acyltransferase activity, transferring groups other than amino-acyl groups"/>
    <property type="evidence" value="ECO:0007669"/>
    <property type="project" value="InterPro"/>
</dbReference>
<dbReference type="Proteomes" id="UP000309668">
    <property type="component" value="Unassembled WGS sequence"/>
</dbReference>
<keyword evidence="3" id="KW-1185">Reference proteome</keyword>
<dbReference type="InterPro" id="IPR016181">
    <property type="entry name" value="Acyl_CoA_acyltransferase"/>
</dbReference>
<dbReference type="CDD" id="cd04301">
    <property type="entry name" value="NAT_SF"/>
    <property type="match status" value="1"/>
</dbReference>
<evidence type="ECO:0000313" key="2">
    <source>
        <dbReference type="EMBL" id="TMM48881.1"/>
    </source>
</evidence>
<gene>
    <name evidence="2" type="ORF">FEV51_05700</name>
</gene>
<evidence type="ECO:0000259" key="1">
    <source>
        <dbReference type="PROSITE" id="PS51186"/>
    </source>
</evidence>
<feature type="domain" description="N-acetyltransferase" evidence="1">
    <location>
        <begin position="2"/>
        <end position="164"/>
    </location>
</feature>
<protein>
    <submittedName>
        <fullName evidence="2">N-acetyltransferase</fullName>
    </submittedName>
</protein>
<dbReference type="EMBL" id="VCAO01000002">
    <property type="protein sequence ID" value="TMM48881.1"/>
    <property type="molecule type" value="Genomic_DNA"/>
</dbReference>
<evidence type="ECO:0000313" key="3">
    <source>
        <dbReference type="Proteomes" id="UP000309668"/>
    </source>
</evidence>
<comment type="caution">
    <text evidence="2">The sequence shown here is derived from an EMBL/GenBank/DDBJ whole genome shotgun (WGS) entry which is preliminary data.</text>
</comment>
<dbReference type="InterPro" id="IPR000182">
    <property type="entry name" value="GNAT_dom"/>
</dbReference>
<sequence length="180" mass="18997">MATLVPLSAVDAPLIETLLDAAFGTGRLARTAYRIREGIAPLEPLSFAVLDDEEYLAGSIQVWPVALTDPDGRPHPMMMVGPVAVMPGRQGEGFGKALMAAALGAIDASAGDTAPLPQMMIGDPDYYGRWDFTAAHTAGWHCPGPFDPARLLVRCAQPAILPRAGMVGGWTEETTQALAK</sequence>
<proteinExistence type="predicted"/>
<name>A0A5S3P6M9_9SPHN</name>
<dbReference type="SUPFAM" id="SSF55729">
    <property type="entry name" value="Acyl-CoA N-acyltransferases (Nat)"/>
    <property type="match status" value="1"/>
</dbReference>
<organism evidence="2 3">
    <name type="scientific">Qipengyuania marisflavi</name>
    <dbReference type="NCBI Taxonomy" id="2486356"/>
    <lineage>
        <taxon>Bacteria</taxon>
        <taxon>Pseudomonadati</taxon>
        <taxon>Pseudomonadota</taxon>
        <taxon>Alphaproteobacteria</taxon>
        <taxon>Sphingomonadales</taxon>
        <taxon>Erythrobacteraceae</taxon>
        <taxon>Qipengyuania</taxon>
    </lineage>
</organism>
<dbReference type="OrthoDB" id="9815099at2"/>
<dbReference type="PROSITE" id="PS51186">
    <property type="entry name" value="GNAT"/>
    <property type="match status" value="1"/>
</dbReference>